<sequence>MNRLEQFGEMYIHEVRDRSLSLLYKLLEGKIKAPRLLKLQEELNNVDDQKRKVIEELSEVLIDNTLHHMLLLFEEYPEFELICENQNLASLSDGLSGELYAEDGWIKKYSQYPSSFDSFE</sequence>
<evidence type="ECO:0000313" key="2">
    <source>
        <dbReference type="Proteomes" id="UP000477651"/>
    </source>
</evidence>
<gene>
    <name evidence="1" type="ORF">F9B74_03985</name>
</gene>
<dbReference type="RefSeq" id="WP_163764140.1">
    <property type="nucleotide sequence ID" value="NZ_JAAGYR010000005.1"/>
</dbReference>
<dbReference type="AlphaFoldDB" id="A0A6L9Y5E5"/>
<reference evidence="1 2" key="1">
    <citation type="submission" date="2020-02" db="EMBL/GenBank/DDBJ databases">
        <title>Pelistega sp. NLN82 were isolated from wild rodents of the Hainan Island.</title>
        <authorList>
            <person name="Niu N."/>
            <person name="Zhou J."/>
        </authorList>
    </citation>
    <scope>NUCLEOTIDE SEQUENCE [LARGE SCALE GENOMIC DNA]</scope>
    <source>
        <strain evidence="1 2">NLN82</strain>
    </source>
</reference>
<evidence type="ECO:0000313" key="1">
    <source>
        <dbReference type="EMBL" id="NEN75486.1"/>
    </source>
</evidence>
<keyword evidence="2" id="KW-1185">Reference proteome</keyword>
<organism evidence="1 2">
    <name type="scientific">Pelistega ratti</name>
    <dbReference type="NCBI Taxonomy" id="2652177"/>
    <lineage>
        <taxon>Bacteria</taxon>
        <taxon>Pseudomonadati</taxon>
        <taxon>Pseudomonadota</taxon>
        <taxon>Betaproteobacteria</taxon>
        <taxon>Burkholderiales</taxon>
        <taxon>Alcaligenaceae</taxon>
        <taxon>Pelistega</taxon>
    </lineage>
</organism>
<protein>
    <submittedName>
        <fullName evidence="1">Uncharacterized protein</fullName>
    </submittedName>
</protein>
<accession>A0A6L9Y5E5</accession>
<comment type="caution">
    <text evidence="1">The sequence shown here is derived from an EMBL/GenBank/DDBJ whole genome shotgun (WGS) entry which is preliminary data.</text>
</comment>
<proteinExistence type="predicted"/>
<name>A0A6L9Y5E5_9BURK</name>
<dbReference type="EMBL" id="JAAGYR010000005">
    <property type="protein sequence ID" value="NEN75486.1"/>
    <property type="molecule type" value="Genomic_DNA"/>
</dbReference>
<dbReference type="Proteomes" id="UP000477651">
    <property type="component" value="Unassembled WGS sequence"/>
</dbReference>